<evidence type="ECO:0000256" key="1">
    <source>
        <dbReference type="SAM" id="Phobius"/>
    </source>
</evidence>
<accession>A0A015LWG7</accession>
<evidence type="ECO:0000313" key="2">
    <source>
        <dbReference type="EMBL" id="EXX77051.1"/>
    </source>
</evidence>
<keyword evidence="3" id="KW-1185">Reference proteome</keyword>
<dbReference type="Proteomes" id="UP000022910">
    <property type="component" value="Unassembled WGS sequence"/>
</dbReference>
<organism evidence="2 3">
    <name type="scientific">Rhizophagus irregularis (strain DAOM 197198w)</name>
    <name type="common">Glomus intraradices</name>
    <dbReference type="NCBI Taxonomy" id="1432141"/>
    <lineage>
        <taxon>Eukaryota</taxon>
        <taxon>Fungi</taxon>
        <taxon>Fungi incertae sedis</taxon>
        <taxon>Mucoromycota</taxon>
        <taxon>Glomeromycotina</taxon>
        <taxon>Glomeromycetes</taxon>
        <taxon>Glomerales</taxon>
        <taxon>Glomeraceae</taxon>
        <taxon>Rhizophagus</taxon>
    </lineage>
</organism>
<proteinExistence type="predicted"/>
<comment type="caution">
    <text evidence="2">The sequence shown here is derived from an EMBL/GenBank/DDBJ whole genome shotgun (WGS) entry which is preliminary data.</text>
</comment>
<dbReference type="HOGENOM" id="CLU_2238059_0_0_1"/>
<evidence type="ECO:0000313" key="3">
    <source>
        <dbReference type="Proteomes" id="UP000022910"/>
    </source>
</evidence>
<feature type="transmembrane region" description="Helical" evidence="1">
    <location>
        <begin position="59"/>
        <end position="79"/>
    </location>
</feature>
<protein>
    <submittedName>
        <fullName evidence="2">Uncharacterized protein</fullName>
    </submittedName>
</protein>
<dbReference type="EMBL" id="JEMT01011724">
    <property type="protein sequence ID" value="EXX77051.1"/>
    <property type="molecule type" value="Genomic_DNA"/>
</dbReference>
<dbReference type="AlphaFoldDB" id="A0A015LWG7"/>
<sequence>MLFPLLDRGVTRGAQALPVRWVPEHRHVAPMRGDVVDDRGSSHQALALAVDAQRVGSQVMLAGLLPFVAVAALGGALLVGAPGVGLHHRHAAGLVADAGLERGQT</sequence>
<gene>
    <name evidence="2" type="ORF">RirG_027370</name>
</gene>
<keyword evidence="1" id="KW-0472">Membrane</keyword>
<name>A0A015LWG7_RHIIW</name>
<reference evidence="2 3" key="1">
    <citation type="submission" date="2014-02" db="EMBL/GenBank/DDBJ databases">
        <title>Single nucleus genome sequencing reveals high similarity among nuclei of an endomycorrhizal fungus.</title>
        <authorList>
            <person name="Lin K."/>
            <person name="Geurts R."/>
            <person name="Zhang Z."/>
            <person name="Limpens E."/>
            <person name="Saunders D.G."/>
            <person name="Mu D."/>
            <person name="Pang E."/>
            <person name="Cao H."/>
            <person name="Cha H."/>
            <person name="Lin T."/>
            <person name="Zhou Q."/>
            <person name="Shang Y."/>
            <person name="Li Y."/>
            <person name="Ivanov S."/>
            <person name="Sharma T."/>
            <person name="Velzen R.V."/>
            <person name="Ruijter N.D."/>
            <person name="Aanen D.K."/>
            <person name="Win J."/>
            <person name="Kamoun S."/>
            <person name="Bisseling T."/>
            <person name="Huang S."/>
        </authorList>
    </citation>
    <scope>NUCLEOTIDE SEQUENCE [LARGE SCALE GENOMIC DNA]</scope>
    <source>
        <strain evidence="3">DAOM197198w</strain>
    </source>
</reference>
<keyword evidence="1" id="KW-1133">Transmembrane helix</keyword>
<keyword evidence="1" id="KW-0812">Transmembrane</keyword>